<evidence type="ECO:0000313" key="2">
    <source>
        <dbReference type="EMBL" id="KYG67887.1"/>
    </source>
</evidence>
<accession>A0A162GDJ1</accession>
<keyword evidence="1" id="KW-0732">Signal</keyword>
<evidence type="ECO:0000256" key="1">
    <source>
        <dbReference type="SAM" id="SignalP"/>
    </source>
</evidence>
<dbReference type="Proteomes" id="UP000075799">
    <property type="component" value="Unassembled WGS sequence"/>
</dbReference>
<evidence type="ECO:0000313" key="3">
    <source>
        <dbReference type="Proteomes" id="UP000075799"/>
    </source>
</evidence>
<gene>
    <name evidence="2" type="ORF">AZI87_01015</name>
</gene>
<proteinExistence type="predicted"/>
<organism evidence="2 3">
    <name type="scientific">Bdellovibrio bacteriovorus</name>
    <dbReference type="NCBI Taxonomy" id="959"/>
    <lineage>
        <taxon>Bacteria</taxon>
        <taxon>Pseudomonadati</taxon>
        <taxon>Bdellovibrionota</taxon>
        <taxon>Bdellovibrionia</taxon>
        <taxon>Bdellovibrionales</taxon>
        <taxon>Pseudobdellovibrionaceae</taxon>
        <taxon>Bdellovibrio</taxon>
    </lineage>
</organism>
<dbReference type="OrthoDB" id="328735at2"/>
<comment type="caution">
    <text evidence="2">The sequence shown here is derived from an EMBL/GenBank/DDBJ whole genome shotgun (WGS) entry which is preliminary data.</text>
</comment>
<feature type="signal peptide" evidence="1">
    <location>
        <begin position="1"/>
        <end position="18"/>
    </location>
</feature>
<reference evidence="2 3" key="1">
    <citation type="submission" date="2016-03" db="EMBL/GenBank/DDBJ databases">
        <authorList>
            <person name="Ploux O."/>
        </authorList>
    </citation>
    <scope>NUCLEOTIDE SEQUENCE [LARGE SCALE GENOMIC DNA]</scope>
    <source>
        <strain evidence="2 3">EC13</strain>
    </source>
</reference>
<dbReference type="RefSeq" id="WP_063204591.1">
    <property type="nucleotide sequence ID" value="NZ_LUKD01000001.1"/>
</dbReference>
<dbReference type="AlphaFoldDB" id="A0A162GDJ1"/>
<feature type="chain" id="PRO_5007835175" evidence="1">
    <location>
        <begin position="19"/>
        <end position="84"/>
    </location>
</feature>
<dbReference type="EMBL" id="LUKD01000001">
    <property type="protein sequence ID" value="KYG67887.1"/>
    <property type="molecule type" value="Genomic_DNA"/>
</dbReference>
<sequence>MKSILFTSILFFVLSAGAAETDSLKSQSSKLMAQGKSKAQEVMTACKEDKVKHCDKYTEMEALKMCLAKNKESLTPSCRTSLGM</sequence>
<name>A0A162GDJ1_BDEBC</name>
<protein>
    <submittedName>
        <fullName evidence="2">Uncharacterized protein</fullName>
    </submittedName>
</protein>